<protein>
    <submittedName>
        <fullName evidence="1">Uncharacterized protein</fullName>
    </submittedName>
</protein>
<comment type="caution">
    <text evidence="1">The sequence shown here is derived from an EMBL/GenBank/DDBJ whole genome shotgun (WGS) entry which is preliminary data.</text>
</comment>
<reference evidence="1 2" key="1">
    <citation type="submission" date="2017-11" db="EMBL/GenBank/DDBJ databases">
        <title>Genome-resolved metagenomics identifies genetic mobility, metabolic interactions, and unexpected diversity in perchlorate-reducing communities.</title>
        <authorList>
            <person name="Barnum T.P."/>
            <person name="Figueroa I.A."/>
            <person name="Carlstrom C.I."/>
            <person name="Lucas L.N."/>
            <person name="Engelbrektson A.L."/>
            <person name="Coates J.D."/>
        </authorList>
    </citation>
    <scope>NUCLEOTIDE SEQUENCE [LARGE SCALE GENOMIC DNA]</scope>
    <source>
        <strain evidence="1">BM706</strain>
    </source>
</reference>
<organism evidence="1 2">
    <name type="scientific">Muiribacterium halophilum</name>
    <dbReference type="NCBI Taxonomy" id="2053465"/>
    <lineage>
        <taxon>Bacteria</taxon>
        <taxon>Candidatus Muiribacteriota</taxon>
        <taxon>Candidatus Muiribacteriia</taxon>
        <taxon>Candidatus Muiribacteriales</taxon>
        <taxon>Candidatus Muiribacteriaceae</taxon>
        <taxon>Candidatus Muiribacterium</taxon>
    </lineage>
</organism>
<evidence type="ECO:0000313" key="2">
    <source>
        <dbReference type="Proteomes" id="UP000234857"/>
    </source>
</evidence>
<evidence type="ECO:0000313" key="1">
    <source>
        <dbReference type="EMBL" id="PLX17323.1"/>
    </source>
</evidence>
<gene>
    <name evidence="1" type="ORF">C0601_07890</name>
</gene>
<dbReference type="Proteomes" id="UP000234857">
    <property type="component" value="Unassembled WGS sequence"/>
</dbReference>
<dbReference type="AlphaFoldDB" id="A0A2N5ZF99"/>
<sequence>MKEDISIETISFLRDYSSDKITFRFPSLPSIKSVYLIYSLDDWNSLNEEKMVLDDEREFFFLTLKSDNNIAYRFKYFTSDSPEVAKWEDNNQKNYYFPKKNISFQKISDINKSVEQVITKGKSILLQYNDKKIEHSVILFPFSNIFFYRTLLDSFEEFQIFDGKDHSQPFIEKKIDNKLTWYLPRDHNTIDDNLSLVLQQCQKNDKIEIGMIFLTKEISGIMKGLETALLLNLDFMIRGEYIVWPEKNS</sequence>
<proteinExistence type="predicted"/>
<name>A0A2N5ZF99_MUIH1</name>
<accession>A0A2N5ZF99</accession>
<dbReference type="EMBL" id="PKTG01000090">
    <property type="protein sequence ID" value="PLX17323.1"/>
    <property type="molecule type" value="Genomic_DNA"/>
</dbReference>